<dbReference type="AlphaFoldDB" id="A0A449AZS6"/>
<feature type="transmembrane region" description="Helical" evidence="1">
    <location>
        <begin position="156"/>
        <end position="176"/>
    </location>
</feature>
<keyword evidence="1" id="KW-1133">Transmembrane helix</keyword>
<dbReference type="KEGG" id="mgal:NCTC10186_00453"/>
<keyword evidence="1" id="KW-0472">Membrane</keyword>
<feature type="transmembrane region" description="Helical" evidence="1">
    <location>
        <begin position="277"/>
        <end position="298"/>
    </location>
</feature>
<dbReference type="EMBL" id="LR215031">
    <property type="protein sequence ID" value="VEU72966.1"/>
    <property type="molecule type" value="Genomic_DNA"/>
</dbReference>
<evidence type="ECO:0000313" key="3">
    <source>
        <dbReference type="Proteomes" id="UP000289862"/>
    </source>
</evidence>
<proteinExistence type="predicted"/>
<keyword evidence="3" id="KW-1185">Reference proteome</keyword>
<name>A0A449AZS6_9BACT</name>
<protein>
    <submittedName>
        <fullName evidence="2">Uncharacterized protein</fullName>
    </submittedName>
</protein>
<organism evidence="2 3">
    <name type="scientific">Mycoplasmopsis gallopavonis</name>
    <dbReference type="NCBI Taxonomy" id="76629"/>
    <lineage>
        <taxon>Bacteria</taxon>
        <taxon>Bacillati</taxon>
        <taxon>Mycoplasmatota</taxon>
        <taxon>Mycoplasmoidales</taxon>
        <taxon>Metamycoplasmataceae</taxon>
        <taxon>Mycoplasmopsis</taxon>
    </lineage>
</organism>
<dbReference type="NCBIfam" id="NF045846">
    <property type="entry name" value="MSC0882_dom"/>
    <property type="match status" value="1"/>
</dbReference>
<evidence type="ECO:0000256" key="1">
    <source>
        <dbReference type="SAM" id="Phobius"/>
    </source>
</evidence>
<gene>
    <name evidence="2" type="ORF">NCTC10186_00453</name>
</gene>
<dbReference type="RefSeq" id="WP_119571986.1">
    <property type="nucleotide sequence ID" value="NZ_LR215031.1"/>
</dbReference>
<feature type="transmembrane region" description="Helical" evidence="1">
    <location>
        <begin position="92"/>
        <end position="110"/>
    </location>
</feature>
<evidence type="ECO:0000313" key="2">
    <source>
        <dbReference type="EMBL" id="VEU72966.1"/>
    </source>
</evidence>
<accession>A0A449AZS6</accession>
<dbReference type="InterPro" id="IPR059214">
    <property type="entry name" value="MSC_0882-like"/>
</dbReference>
<feature type="transmembrane region" description="Helical" evidence="1">
    <location>
        <begin position="57"/>
        <end position="80"/>
    </location>
</feature>
<sequence length="306" mass="35138">MNNFQPKDNSSNNVNLKTTEIPYGIDEQSAAKVYVDPKNEISPLAHTTIRKEKTIRFIAFVFWLVIFVSSLVAIGVAVGISKTNDYKNASFIGWYILFGLSTILGLVLFIKNAMDFASWRKTEKQFRYNYKRGDVAASTMFAELYKTLTLKNLRLMWLYFFFLTYFGLLLVIVAALNASGTWTIGKEPTSTSNGSFFIKLDWPKILESWFGKIWSFEVIGLIVLVTLTVLLLVVWLYDRKRIKDIQMNLGTDGQSAATLIASVQESRRSENKAWIKFYIFVFILTVLVPLAIFIFLVYTKVIRRKK</sequence>
<dbReference type="Proteomes" id="UP000289862">
    <property type="component" value="Chromosome"/>
</dbReference>
<keyword evidence="1" id="KW-0812">Transmembrane</keyword>
<feature type="transmembrane region" description="Helical" evidence="1">
    <location>
        <begin position="213"/>
        <end position="237"/>
    </location>
</feature>
<dbReference type="OrthoDB" id="398791at2"/>
<reference evidence="2 3" key="1">
    <citation type="submission" date="2019-01" db="EMBL/GenBank/DDBJ databases">
        <authorList>
            <consortium name="Pathogen Informatics"/>
        </authorList>
    </citation>
    <scope>NUCLEOTIDE SEQUENCE [LARGE SCALE GENOMIC DNA]</scope>
    <source>
        <strain evidence="2 3">NCTC10186</strain>
    </source>
</reference>